<dbReference type="Proteomes" id="UP000266385">
    <property type="component" value="Unassembled WGS sequence"/>
</dbReference>
<evidence type="ECO:0000256" key="6">
    <source>
        <dbReference type="ARBA" id="ARBA00022842"/>
    </source>
</evidence>
<dbReference type="EMBL" id="QWFX01000014">
    <property type="protein sequence ID" value="RIJ27083.1"/>
    <property type="molecule type" value="Genomic_DNA"/>
</dbReference>
<evidence type="ECO:0000256" key="1">
    <source>
        <dbReference type="ARBA" id="ARBA00001913"/>
    </source>
</evidence>
<name>A0A399R8I4_9PROT</name>
<dbReference type="CDD" id="cd01562">
    <property type="entry name" value="Thr-dehyd"/>
    <property type="match status" value="1"/>
</dbReference>
<comment type="cofactor">
    <cofactor evidence="2">
        <name>pyridoxal 5'-phosphate</name>
        <dbReference type="ChEBI" id="CHEBI:597326"/>
    </cofactor>
</comment>
<evidence type="ECO:0000259" key="9">
    <source>
        <dbReference type="Pfam" id="PF00291"/>
    </source>
</evidence>
<comment type="caution">
    <text evidence="10">The sequence shown here is derived from an EMBL/GenBank/DDBJ whole genome shotgun (WGS) entry which is preliminary data.</text>
</comment>
<dbReference type="FunFam" id="3.40.50.1100:FF:000005">
    <property type="entry name" value="Threonine dehydratase catabolic"/>
    <property type="match status" value="1"/>
</dbReference>
<protein>
    <submittedName>
        <fullName evidence="10">Threonine/serine dehydratase</fullName>
    </submittedName>
</protein>
<evidence type="ECO:0000256" key="7">
    <source>
        <dbReference type="ARBA" id="ARBA00022898"/>
    </source>
</evidence>
<dbReference type="GO" id="GO:0003941">
    <property type="term" value="F:L-serine ammonia-lyase activity"/>
    <property type="evidence" value="ECO:0007669"/>
    <property type="project" value="TreeGrafter"/>
</dbReference>
<accession>A0A399R8I4</accession>
<proteinExistence type="inferred from homology"/>
<dbReference type="InterPro" id="IPR000634">
    <property type="entry name" value="Ser/Thr_deHydtase_PyrdxlP-BS"/>
</dbReference>
<dbReference type="Gene3D" id="3.40.50.1100">
    <property type="match status" value="2"/>
</dbReference>
<reference evidence="10 11" key="1">
    <citation type="submission" date="2018-08" db="EMBL/GenBank/DDBJ databases">
        <title>Henriciella mobilis sp. nov., isolated from seawater.</title>
        <authorList>
            <person name="Cheng H."/>
            <person name="Wu Y.-H."/>
            <person name="Xu X.-W."/>
            <person name="Guo L.-L."/>
        </authorList>
    </citation>
    <scope>NUCLEOTIDE SEQUENCE [LARGE SCALE GENOMIC DNA]</scope>
    <source>
        <strain evidence="10 11">JN25</strain>
    </source>
</reference>
<dbReference type="InterPro" id="IPR001926">
    <property type="entry name" value="TrpB-like_PALP"/>
</dbReference>
<dbReference type="AlphaFoldDB" id="A0A399R8I4"/>
<feature type="domain" description="Tryptophan synthase beta chain-like PALP" evidence="9">
    <location>
        <begin position="24"/>
        <end position="317"/>
    </location>
</feature>
<dbReference type="SUPFAM" id="SSF53686">
    <property type="entry name" value="Tryptophan synthase beta subunit-like PLP-dependent enzymes"/>
    <property type="match status" value="1"/>
</dbReference>
<dbReference type="GO" id="GO:0018114">
    <property type="term" value="F:threonine racemase activity"/>
    <property type="evidence" value="ECO:0007669"/>
    <property type="project" value="TreeGrafter"/>
</dbReference>
<comment type="cofactor">
    <cofactor evidence="4">
        <name>Mg(2+)</name>
        <dbReference type="ChEBI" id="CHEBI:18420"/>
    </cofactor>
</comment>
<dbReference type="GO" id="GO:0030378">
    <property type="term" value="F:serine racemase activity"/>
    <property type="evidence" value="ECO:0007669"/>
    <property type="project" value="TreeGrafter"/>
</dbReference>
<dbReference type="PANTHER" id="PTHR43050:SF1">
    <property type="entry name" value="SERINE RACEMASE"/>
    <property type="match status" value="1"/>
</dbReference>
<organism evidence="10 11">
    <name type="scientific">Henriciella mobilis</name>
    <dbReference type="NCBI Taxonomy" id="2305467"/>
    <lineage>
        <taxon>Bacteria</taxon>
        <taxon>Pseudomonadati</taxon>
        <taxon>Pseudomonadota</taxon>
        <taxon>Alphaproteobacteria</taxon>
        <taxon>Hyphomonadales</taxon>
        <taxon>Hyphomonadaceae</taxon>
        <taxon>Henriciella</taxon>
    </lineage>
</organism>
<keyword evidence="6" id="KW-0460">Magnesium</keyword>
<evidence type="ECO:0000256" key="5">
    <source>
        <dbReference type="ARBA" id="ARBA00010869"/>
    </source>
</evidence>
<dbReference type="GO" id="GO:0000287">
    <property type="term" value="F:magnesium ion binding"/>
    <property type="evidence" value="ECO:0007669"/>
    <property type="project" value="TreeGrafter"/>
</dbReference>
<sequence length="331" mass="34688">MNGLPDGTLPSPDDVLEAARRLQGHVVRTPVLRNEAIDALAGAELFFKCENLQLTGSFKIRGATNRLMQIDPARQKGGVVAFSSGNHAQGVARAARLLEMPALIVMPSDAPGIKVEGVRRDGAEIRFYDRHNESREAIAAAEADLREAVLVPSFDDPYIITGQGTAGVEFAEQMQAAGTPLDHLICCVGGGGLITGIALAFEALSPATKIWTAEPAEHDDWRRSLAAGEIVANAPGSRSICDAILTPAPGEITWALGKRLLAGGCAVDDTAIEDAMRQAFRHLKLVVEPGGAAALASALHDLPEAAKGKRVGVVISGGNVDPGQYARIVSA</sequence>
<dbReference type="OrthoDB" id="9811476at2"/>
<dbReference type="InterPro" id="IPR036052">
    <property type="entry name" value="TrpB-like_PALP_sf"/>
</dbReference>
<evidence type="ECO:0000256" key="8">
    <source>
        <dbReference type="ARBA" id="ARBA00023239"/>
    </source>
</evidence>
<dbReference type="PANTHER" id="PTHR43050">
    <property type="entry name" value="SERINE / THREONINE RACEMASE FAMILY MEMBER"/>
    <property type="match status" value="1"/>
</dbReference>
<comment type="similarity">
    <text evidence="5">Belongs to the serine/threonine dehydratase family.</text>
</comment>
<comment type="cofactor">
    <cofactor evidence="1">
        <name>Ca(2+)</name>
        <dbReference type="ChEBI" id="CHEBI:29108"/>
    </cofactor>
</comment>
<gene>
    <name evidence="10" type="ORF">D1223_14700</name>
</gene>
<keyword evidence="8" id="KW-0456">Lyase</keyword>
<dbReference type="GO" id="GO:0005524">
    <property type="term" value="F:ATP binding"/>
    <property type="evidence" value="ECO:0007669"/>
    <property type="project" value="TreeGrafter"/>
</dbReference>
<dbReference type="GO" id="GO:0030170">
    <property type="term" value="F:pyridoxal phosphate binding"/>
    <property type="evidence" value="ECO:0007669"/>
    <property type="project" value="InterPro"/>
</dbReference>
<dbReference type="RefSeq" id="WP_119377197.1">
    <property type="nucleotide sequence ID" value="NZ_QWFX01000014.1"/>
</dbReference>
<evidence type="ECO:0000256" key="4">
    <source>
        <dbReference type="ARBA" id="ARBA00001946"/>
    </source>
</evidence>
<evidence type="ECO:0000313" key="11">
    <source>
        <dbReference type="Proteomes" id="UP000266385"/>
    </source>
</evidence>
<dbReference type="Pfam" id="PF00291">
    <property type="entry name" value="PALP"/>
    <property type="match status" value="1"/>
</dbReference>
<comment type="cofactor">
    <cofactor evidence="3">
        <name>Mn(2+)</name>
        <dbReference type="ChEBI" id="CHEBI:29035"/>
    </cofactor>
</comment>
<keyword evidence="11" id="KW-1185">Reference proteome</keyword>
<dbReference type="PROSITE" id="PS00165">
    <property type="entry name" value="DEHYDRATASE_SER_THR"/>
    <property type="match status" value="1"/>
</dbReference>
<evidence type="ECO:0000256" key="3">
    <source>
        <dbReference type="ARBA" id="ARBA00001936"/>
    </source>
</evidence>
<keyword evidence="7" id="KW-0663">Pyridoxal phosphate</keyword>
<dbReference type="GO" id="GO:0070179">
    <property type="term" value="P:D-serine biosynthetic process"/>
    <property type="evidence" value="ECO:0007669"/>
    <property type="project" value="TreeGrafter"/>
</dbReference>
<evidence type="ECO:0000256" key="2">
    <source>
        <dbReference type="ARBA" id="ARBA00001933"/>
    </source>
</evidence>
<evidence type="ECO:0000313" key="10">
    <source>
        <dbReference type="EMBL" id="RIJ27083.1"/>
    </source>
</evidence>